<evidence type="ECO:0000256" key="8">
    <source>
        <dbReference type="ARBA" id="ARBA00023136"/>
    </source>
</evidence>
<evidence type="ECO:0000256" key="10">
    <source>
        <dbReference type="RuleBase" id="RU364005"/>
    </source>
</evidence>
<keyword evidence="8 10" id="KW-0472">Membrane</keyword>
<dbReference type="Pfam" id="PF02530">
    <property type="entry name" value="Porin_2"/>
    <property type="match status" value="1"/>
</dbReference>
<reference evidence="11" key="1">
    <citation type="journal article" date="2014" name="Int. J. Syst. Evol. Microbiol.">
        <title>Complete genome sequence of Corynebacterium casei LMG S-19264T (=DSM 44701T), isolated from a smear-ripened cheese.</title>
        <authorList>
            <consortium name="US DOE Joint Genome Institute (JGI-PGF)"/>
            <person name="Walter F."/>
            <person name="Albersmeier A."/>
            <person name="Kalinowski J."/>
            <person name="Ruckert C."/>
        </authorList>
    </citation>
    <scope>NUCLEOTIDE SEQUENCE</scope>
    <source>
        <strain evidence="11">CGMCC 1.12919</strain>
    </source>
</reference>
<keyword evidence="3 10" id="KW-1134">Transmembrane beta strand</keyword>
<dbReference type="AlphaFoldDB" id="A0A916XMW4"/>
<keyword evidence="9 10" id="KW-0998">Cell outer membrane</keyword>
<keyword evidence="5" id="KW-0732">Signal</keyword>
<dbReference type="GO" id="GO:0046930">
    <property type="term" value="C:pore complex"/>
    <property type="evidence" value="ECO:0007669"/>
    <property type="project" value="UniProtKB-KW"/>
</dbReference>
<dbReference type="EMBL" id="BMGG01000010">
    <property type="protein sequence ID" value="GGC88118.1"/>
    <property type="molecule type" value="Genomic_DNA"/>
</dbReference>
<keyword evidence="12" id="KW-1185">Reference proteome</keyword>
<comment type="similarity">
    <text evidence="1 10">Belongs to the alphaproteobacteria porin family.</text>
</comment>
<dbReference type="InterPro" id="IPR003684">
    <property type="entry name" value="Porin_alphabac"/>
</dbReference>
<reference evidence="11" key="2">
    <citation type="submission" date="2020-09" db="EMBL/GenBank/DDBJ databases">
        <authorList>
            <person name="Sun Q."/>
            <person name="Zhou Y."/>
        </authorList>
    </citation>
    <scope>NUCLEOTIDE SEQUENCE</scope>
    <source>
        <strain evidence="11">CGMCC 1.12919</strain>
    </source>
</reference>
<comment type="domain">
    <text evidence="10">Consists of 16-stranded beta-barrel sheets, with large surface-exposed loops, that form a transmembrane pore at the center of each barrel. The pore is partially ocluded by a peptide loop that folds into the pore lumen.</text>
</comment>
<evidence type="ECO:0000256" key="7">
    <source>
        <dbReference type="ARBA" id="ARBA00023114"/>
    </source>
</evidence>
<evidence type="ECO:0000256" key="6">
    <source>
        <dbReference type="ARBA" id="ARBA00023065"/>
    </source>
</evidence>
<dbReference type="GO" id="GO:0015288">
    <property type="term" value="F:porin activity"/>
    <property type="evidence" value="ECO:0007669"/>
    <property type="project" value="UniProtKB-KW"/>
</dbReference>
<protein>
    <recommendedName>
        <fullName evidence="10">Porin</fullName>
    </recommendedName>
</protein>
<dbReference type="Proteomes" id="UP000637002">
    <property type="component" value="Unassembled WGS sequence"/>
</dbReference>
<proteinExistence type="inferred from homology"/>
<evidence type="ECO:0000256" key="9">
    <source>
        <dbReference type="ARBA" id="ARBA00023237"/>
    </source>
</evidence>
<accession>A0A916XMW4</accession>
<evidence type="ECO:0000313" key="12">
    <source>
        <dbReference type="Proteomes" id="UP000637002"/>
    </source>
</evidence>
<organism evidence="11 12">
    <name type="scientific">Chelatococcus reniformis</name>
    <dbReference type="NCBI Taxonomy" id="1494448"/>
    <lineage>
        <taxon>Bacteria</taxon>
        <taxon>Pseudomonadati</taxon>
        <taxon>Pseudomonadota</taxon>
        <taxon>Alphaproteobacteria</taxon>
        <taxon>Hyphomicrobiales</taxon>
        <taxon>Chelatococcaceae</taxon>
        <taxon>Chelatococcus</taxon>
    </lineage>
</organism>
<dbReference type="RefSeq" id="WP_188612130.1">
    <property type="nucleotide sequence ID" value="NZ_BMGG01000010.1"/>
</dbReference>
<comment type="function">
    <text evidence="10">Forms passive diffusion pores that allow small molecular weight hydrophilic materials across the outer membrane.</text>
</comment>
<name>A0A916XMW4_9HYPH</name>
<evidence type="ECO:0000256" key="1">
    <source>
        <dbReference type="ARBA" id="ARBA00009521"/>
    </source>
</evidence>
<evidence type="ECO:0000256" key="5">
    <source>
        <dbReference type="ARBA" id="ARBA00022729"/>
    </source>
</evidence>
<keyword evidence="4 10" id="KW-0812">Transmembrane</keyword>
<evidence type="ECO:0000313" key="11">
    <source>
        <dbReference type="EMBL" id="GGC88118.1"/>
    </source>
</evidence>
<evidence type="ECO:0000256" key="3">
    <source>
        <dbReference type="ARBA" id="ARBA00022452"/>
    </source>
</evidence>
<keyword evidence="6 10" id="KW-0406">Ion transport</keyword>
<dbReference type="GO" id="GO:0006811">
    <property type="term" value="P:monoatomic ion transport"/>
    <property type="evidence" value="ECO:0007669"/>
    <property type="project" value="UniProtKB-KW"/>
</dbReference>
<comment type="caution">
    <text evidence="11">The sequence shown here is derived from an EMBL/GenBank/DDBJ whole genome shotgun (WGS) entry which is preliminary data.</text>
</comment>
<dbReference type="GO" id="GO:0009279">
    <property type="term" value="C:cell outer membrane"/>
    <property type="evidence" value="ECO:0007669"/>
    <property type="project" value="UniProtKB-SubCell"/>
</dbReference>
<evidence type="ECO:0000256" key="4">
    <source>
        <dbReference type="ARBA" id="ARBA00022692"/>
    </source>
</evidence>
<keyword evidence="2 10" id="KW-0813">Transport</keyword>
<gene>
    <name evidence="11" type="ORF">GCM10010994_52600</name>
</gene>
<keyword evidence="7 10" id="KW-0626">Porin</keyword>
<sequence>MTKAAPVEYVKVCAVHGVGFFYIPGTDTCIKIGGRAQFQYEFAQYRSLNLADRSNFIGAGRIQVDARTSTAWGTLRTFVRFDMASRTGQQHGASGTLRSWGPFAFNATGIDTYNRAYKFVDVDKAFIQFAGLTAGRASSFYDFYVTDVELTNFSIASNVFSTNLLAYTYHFGHGWSATVSAEDPSFRRNPLFSANPQSVVPGANLTFGQPNAGSIDPVLQGLCAAGVNGCTYGSPVYLFNAAGQRTGYAFVDIAQRQQLPDFVANLRVDQSWGSAQISAAVHQVSIGGYNNLGVYNNAGVAVPPAAVAAGGLYPQRPEAAYGYGIQAGVKFKLPFLAPGDALWLQAAYARGAMSYTGVSVPIGTESPIEAGPGGGARFFAYKVDGYVDPNSGDIKLTRSWSMAAAFLHYWAPQWRSGFVFTYGELQYPGSARTAGPLGNLYANSAGVVTPASLAAGSTNVAFKSFNEMVTVANLVWSPVKDLDIGVEVAYQRVDPRGRVVDNNKYGALTGKTVSFDDNWLTRFRVDRTF</sequence>
<comment type="subcellular location">
    <subcellularLocation>
        <location evidence="10">Cell outer membrane</location>
        <topology evidence="10">Multi-pass membrane protein</topology>
    </subcellularLocation>
</comment>
<evidence type="ECO:0000256" key="2">
    <source>
        <dbReference type="ARBA" id="ARBA00022448"/>
    </source>
</evidence>